<evidence type="ECO:0000313" key="6">
    <source>
        <dbReference type="EMBL" id="TCP95342.1"/>
    </source>
</evidence>
<dbReference type="PANTHER" id="PTHR30629">
    <property type="entry name" value="PROPHAGE INTEGRASE"/>
    <property type="match status" value="1"/>
</dbReference>
<dbReference type="InterPro" id="IPR011010">
    <property type="entry name" value="DNA_brk_join_enz"/>
</dbReference>
<sequence>MARKSKTLKNTQVDNAKAQNKTYRLSDGDGLYLTVRSTGAKNWTFNYKKPFSEKDKDSRTNITIGNYPDLKLAQAREIAREYNALLAQDIDPKQHREQQEQDKITALNSTFGKIAGLWFNDRKQRANFSESTAKDVWRLFERYLFPAFENMPISEMTASQAIKALKPIEARGNLETLKRTIQKLNEVMIFAQHHDFIIDNRMSALRMAFDKPQAKHFKTIRPEELGEFLTVLSHAQIHPQTRLLIQWQLLTMTRPNEAATAKFCDIDEQARTWTIYIKKGIKENDTGRKHIITLSRQALAVLQDIKKINYGREYLFPSIKNPSTHCNTQTANAAIKRMGYHGKLVAHGLRAIASTALNEQGFNKDWIEVALSHMDTDKIRESYNHALYLEQRFKMLQWWGDYVEQSAENTLPHFHLKIVNG</sequence>
<evidence type="ECO:0000313" key="7">
    <source>
        <dbReference type="Proteomes" id="UP000295763"/>
    </source>
</evidence>
<keyword evidence="7" id="KW-1185">Reference proteome</keyword>
<dbReference type="GO" id="GO:0003677">
    <property type="term" value="F:DNA binding"/>
    <property type="evidence" value="ECO:0007669"/>
    <property type="project" value="UniProtKB-KW"/>
</dbReference>
<dbReference type="Pfam" id="PF13356">
    <property type="entry name" value="Arm-DNA-bind_3"/>
    <property type="match status" value="1"/>
</dbReference>
<keyword evidence="4" id="KW-0233">DNA recombination</keyword>
<dbReference type="InterPro" id="IPR002104">
    <property type="entry name" value="Integrase_catalytic"/>
</dbReference>
<dbReference type="GO" id="GO:0006310">
    <property type="term" value="P:DNA recombination"/>
    <property type="evidence" value="ECO:0007669"/>
    <property type="project" value="UniProtKB-KW"/>
</dbReference>
<dbReference type="AlphaFoldDB" id="A0A4R2TKF4"/>
<dbReference type="Gene3D" id="1.10.443.10">
    <property type="entry name" value="Intergrase catalytic core"/>
    <property type="match status" value="1"/>
</dbReference>
<dbReference type="InterPro" id="IPR025166">
    <property type="entry name" value="Integrase_DNA_bind_dom"/>
</dbReference>
<dbReference type="InterPro" id="IPR010998">
    <property type="entry name" value="Integrase_recombinase_N"/>
</dbReference>
<dbReference type="InterPro" id="IPR053876">
    <property type="entry name" value="Phage_int_M"/>
</dbReference>
<dbReference type="Gene3D" id="3.30.160.390">
    <property type="entry name" value="Integrase, DNA-binding domain"/>
    <property type="match status" value="1"/>
</dbReference>
<comment type="similarity">
    <text evidence="1">Belongs to the 'phage' integrase family.</text>
</comment>
<evidence type="ECO:0000256" key="2">
    <source>
        <dbReference type="ARBA" id="ARBA00022908"/>
    </source>
</evidence>
<organism evidence="6 7">
    <name type="scientific">Cricetibacter osteomyelitidis</name>
    <dbReference type="NCBI Taxonomy" id="1521931"/>
    <lineage>
        <taxon>Bacteria</taxon>
        <taxon>Pseudomonadati</taxon>
        <taxon>Pseudomonadota</taxon>
        <taxon>Gammaproteobacteria</taxon>
        <taxon>Pasteurellales</taxon>
        <taxon>Pasteurellaceae</taxon>
        <taxon>Cricetibacter</taxon>
    </lineage>
</organism>
<dbReference type="SUPFAM" id="SSF56349">
    <property type="entry name" value="DNA breaking-rejoining enzymes"/>
    <property type="match status" value="1"/>
</dbReference>
<dbReference type="Pfam" id="PF00589">
    <property type="entry name" value="Phage_integrase"/>
    <property type="match status" value="1"/>
</dbReference>
<gene>
    <name evidence="6" type="ORF">EDC44_10934</name>
</gene>
<keyword evidence="2" id="KW-0229">DNA integration</keyword>
<feature type="domain" description="Tyr recombinase" evidence="5">
    <location>
        <begin position="215"/>
        <end position="396"/>
    </location>
</feature>
<evidence type="ECO:0000259" key="5">
    <source>
        <dbReference type="PROSITE" id="PS51898"/>
    </source>
</evidence>
<dbReference type="Pfam" id="PF22022">
    <property type="entry name" value="Phage_int_M"/>
    <property type="match status" value="1"/>
</dbReference>
<dbReference type="GO" id="GO:0015074">
    <property type="term" value="P:DNA integration"/>
    <property type="evidence" value="ECO:0007669"/>
    <property type="project" value="UniProtKB-KW"/>
</dbReference>
<proteinExistence type="inferred from homology"/>
<dbReference type="PROSITE" id="PS51898">
    <property type="entry name" value="TYR_RECOMBINASE"/>
    <property type="match status" value="1"/>
</dbReference>
<dbReference type="Gene3D" id="1.10.150.130">
    <property type="match status" value="1"/>
</dbReference>
<dbReference type="Proteomes" id="UP000295763">
    <property type="component" value="Unassembled WGS sequence"/>
</dbReference>
<reference evidence="6 7" key="1">
    <citation type="submission" date="2019-03" db="EMBL/GenBank/DDBJ databases">
        <title>Genomic Encyclopedia of Type Strains, Phase IV (KMG-IV): sequencing the most valuable type-strain genomes for metagenomic binning, comparative biology and taxonomic classification.</title>
        <authorList>
            <person name="Goeker M."/>
        </authorList>
    </citation>
    <scope>NUCLEOTIDE SEQUENCE [LARGE SCALE GENOMIC DNA]</scope>
    <source>
        <strain evidence="6 7">DSM 28404</strain>
    </source>
</reference>
<dbReference type="InterPro" id="IPR050808">
    <property type="entry name" value="Phage_Integrase"/>
</dbReference>
<dbReference type="InterPro" id="IPR038488">
    <property type="entry name" value="Integrase_DNA-bd_sf"/>
</dbReference>
<evidence type="ECO:0000256" key="3">
    <source>
        <dbReference type="ARBA" id="ARBA00023125"/>
    </source>
</evidence>
<comment type="caution">
    <text evidence="6">The sequence shown here is derived from an EMBL/GenBank/DDBJ whole genome shotgun (WGS) entry which is preliminary data.</text>
</comment>
<protein>
    <submittedName>
        <fullName evidence="6">Integrase</fullName>
    </submittedName>
</protein>
<evidence type="ECO:0000256" key="1">
    <source>
        <dbReference type="ARBA" id="ARBA00008857"/>
    </source>
</evidence>
<dbReference type="PANTHER" id="PTHR30629:SF6">
    <property type="entry name" value="PROPHAGE INTEGRASE INTA-RELATED"/>
    <property type="match status" value="1"/>
</dbReference>
<name>A0A4R2TKF4_9PAST</name>
<dbReference type="CDD" id="cd00801">
    <property type="entry name" value="INT_P4_C"/>
    <property type="match status" value="1"/>
</dbReference>
<dbReference type="InterPro" id="IPR013762">
    <property type="entry name" value="Integrase-like_cat_sf"/>
</dbReference>
<dbReference type="RefSeq" id="WP_131976312.1">
    <property type="nucleotide sequence ID" value="NZ_SLYB01000009.1"/>
</dbReference>
<dbReference type="EMBL" id="SLYB01000009">
    <property type="protein sequence ID" value="TCP95342.1"/>
    <property type="molecule type" value="Genomic_DNA"/>
</dbReference>
<accession>A0A4R2TKF4</accession>
<evidence type="ECO:0000256" key="4">
    <source>
        <dbReference type="ARBA" id="ARBA00023172"/>
    </source>
</evidence>
<dbReference type="OrthoDB" id="9795573at2"/>
<keyword evidence="3" id="KW-0238">DNA-binding</keyword>